<dbReference type="InterPro" id="IPR038444">
    <property type="entry name" value="DUF465_sf"/>
</dbReference>
<dbReference type="EMBL" id="FNFH01000002">
    <property type="protein sequence ID" value="SDJ93804.1"/>
    <property type="molecule type" value="Genomic_DNA"/>
</dbReference>
<reference evidence="2" key="1">
    <citation type="submission" date="2016-10" db="EMBL/GenBank/DDBJ databases">
        <authorList>
            <person name="Varghese N."/>
            <person name="Submissions S."/>
        </authorList>
    </citation>
    <scope>NUCLEOTIDE SEQUENCE [LARGE SCALE GENOMIC DNA]</scope>
    <source>
        <strain evidence="2">CGMCC 1.10658</strain>
    </source>
</reference>
<gene>
    <name evidence="1" type="ORF">SAMN05216212_1232</name>
</gene>
<dbReference type="STRING" id="658219.SAMN05216212_1232"/>
<evidence type="ECO:0000313" key="1">
    <source>
        <dbReference type="EMBL" id="SDJ93804.1"/>
    </source>
</evidence>
<protein>
    <recommendedName>
        <fullName evidence="3">DUF465 domain-containing protein</fullName>
    </recommendedName>
</protein>
<evidence type="ECO:0000313" key="2">
    <source>
        <dbReference type="Proteomes" id="UP000199305"/>
    </source>
</evidence>
<proteinExistence type="predicted"/>
<evidence type="ECO:0008006" key="3">
    <source>
        <dbReference type="Google" id="ProtNLM"/>
    </source>
</evidence>
<dbReference type="InterPro" id="IPR007420">
    <property type="entry name" value="DUF465"/>
</dbReference>
<dbReference type="Gene3D" id="6.10.280.50">
    <property type="match status" value="1"/>
</dbReference>
<name>A0A1G8XUG9_9GAMM</name>
<dbReference type="RefSeq" id="WP_091510118.1">
    <property type="nucleotide sequence ID" value="NZ_FNFH01000002.1"/>
</dbReference>
<dbReference type="OrthoDB" id="1263265at2"/>
<organism evidence="1 2">
    <name type="scientific">Microbulbifer yueqingensis</name>
    <dbReference type="NCBI Taxonomy" id="658219"/>
    <lineage>
        <taxon>Bacteria</taxon>
        <taxon>Pseudomonadati</taxon>
        <taxon>Pseudomonadota</taxon>
        <taxon>Gammaproteobacteria</taxon>
        <taxon>Cellvibrionales</taxon>
        <taxon>Microbulbiferaceae</taxon>
        <taxon>Microbulbifer</taxon>
    </lineage>
</organism>
<keyword evidence="2" id="KW-1185">Reference proteome</keyword>
<accession>A0A1G8XUG9</accession>
<dbReference type="Proteomes" id="UP000199305">
    <property type="component" value="Unassembled WGS sequence"/>
</dbReference>
<dbReference type="AlphaFoldDB" id="A0A1G8XUG9"/>
<sequence length="84" mass="10033">MAIDPHTLEADFPEYTDTIRRLNEQDLEFKTQSDDYHRLDKQIRGLEGRGVATDDQHFTSLKIQRAHMKDRLYRRISNSHPQQH</sequence>
<dbReference type="Pfam" id="PF04325">
    <property type="entry name" value="DUF465"/>
    <property type="match status" value="1"/>
</dbReference>